<keyword evidence="7" id="KW-0808">Transferase</keyword>
<keyword evidence="6" id="KW-0489">Methyltransferase</keyword>
<gene>
    <name evidence="9" type="ORF">NQ318_007707</name>
</gene>
<sequence length="204" mass="22769">MGLNTLLINRTFSAEDLMGFNNTGNVCIWPSEETLSYYICSNLEKFKGKSIIELGGGMSCLAGLFTAKYGSPKHVTVTDGNKLSIDNVEATLKCNEFDPTVTCKVLKWDTSESADKFEVILCADCLFFDDARADLIECLWAYLADGGVAFIMAPQRGNTLDSFINAIRGKRLYIVVWEKRMALLDNCDYDDNIHYPILIEVTKV</sequence>
<dbReference type="PANTHER" id="PTHR13539:SF3">
    <property type="entry name" value="CALMODULIN-LYSINE N-METHYLTRANSFERASE"/>
    <property type="match status" value="1"/>
</dbReference>
<comment type="caution">
    <text evidence="9">The sequence shown here is derived from an EMBL/GenBank/DDBJ whole genome shotgun (WGS) entry which is preliminary data.</text>
</comment>
<dbReference type="GO" id="GO:0005737">
    <property type="term" value="C:cytoplasm"/>
    <property type="evidence" value="ECO:0007669"/>
    <property type="project" value="UniProtKB-SubCell"/>
</dbReference>
<dbReference type="SUPFAM" id="SSF53335">
    <property type="entry name" value="S-adenosyl-L-methionine-dependent methyltransferases"/>
    <property type="match status" value="1"/>
</dbReference>
<dbReference type="Pfam" id="PF10294">
    <property type="entry name" value="Methyltransf_16"/>
    <property type="match status" value="1"/>
</dbReference>
<organism evidence="9 10">
    <name type="scientific">Aromia moschata</name>
    <dbReference type="NCBI Taxonomy" id="1265417"/>
    <lineage>
        <taxon>Eukaryota</taxon>
        <taxon>Metazoa</taxon>
        <taxon>Ecdysozoa</taxon>
        <taxon>Arthropoda</taxon>
        <taxon>Hexapoda</taxon>
        <taxon>Insecta</taxon>
        <taxon>Pterygota</taxon>
        <taxon>Neoptera</taxon>
        <taxon>Endopterygota</taxon>
        <taxon>Coleoptera</taxon>
        <taxon>Polyphaga</taxon>
        <taxon>Cucujiformia</taxon>
        <taxon>Chrysomeloidea</taxon>
        <taxon>Cerambycidae</taxon>
        <taxon>Cerambycinae</taxon>
        <taxon>Callichromatini</taxon>
        <taxon>Aromia</taxon>
    </lineage>
</organism>
<evidence type="ECO:0000256" key="7">
    <source>
        <dbReference type="ARBA" id="ARBA00022679"/>
    </source>
</evidence>
<dbReference type="Gene3D" id="3.40.50.150">
    <property type="entry name" value="Vaccinia Virus protein VP39"/>
    <property type="match status" value="1"/>
</dbReference>
<dbReference type="EC" id="2.1.1.60" evidence="3"/>
<dbReference type="PANTHER" id="PTHR13539">
    <property type="entry name" value="CALMODULIN-LYSINE N-METHYLTRANSFERASE"/>
    <property type="match status" value="1"/>
</dbReference>
<dbReference type="Proteomes" id="UP001162162">
    <property type="component" value="Unassembled WGS sequence"/>
</dbReference>
<evidence type="ECO:0000313" key="10">
    <source>
        <dbReference type="Proteomes" id="UP001162162"/>
    </source>
</evidence>
<accession>A0AAV8XQE9</accession>
<evidence type="ECO:0000256" key="5">
    <source>
        <dbReference type="ARBA" id="ARBA00022490"/>
    </source>
</evidence>
<evidence type="ECO:0000256" key="2">
    <source>
        <dbReference type="ARBA" id="ARBA00004496"/>
    </source>
</evidence>
<keyword evidence="10" id="KW-1185">Reference proteome</keyword>
<comment type="subcellular location">
    <subcellularLocation>
        <location evidence="2">Cytoplasm</location>
    </subcellularLocation>
    <subcellularLocation>
        <location evidence="1">Nucleus</location>
    </subcellularLocation>
</comment>
<dbReference type="GO" id="GO:0005634">
    <property type="term" value="C:nucleus"/>
    <property type="evidence" value="ECO:0007669"/>
    <property type="project" value="UniProtKB-SubCell"/>
</dbReference>
<evidence type="ECO:0000313" key="9">
    <source>
        <dbReference type="EMBL" id="KAJ8941125.1"/>
    </source>
</evidence>
<keyword evidence="8" id="KW-0539">Nucleus</keyword>
<evidence type="ECO:0000256" key="8">
    <source>
        <dbReference type="ARBA" id="ARBA00023242"/>
    </source>
</evidence>
<proteinExistence type="predicted"/>
<dbReference type="EMBL" id="JAPWTK010000387">
    <property type="protein sequence ID" value="KAJ8941125.1"/>
    <property type="molecule type" value="Genomic_DNA"/>
</dbReference>
<dbReference type="InterPro" id="IPR019410">
    <property type="entry name" value="Methyltransf_16"/>
</dbReference>
<dbReference type="GO" id="GO:0032259">
    <property type="term" value="P:methylation"/>
    <property type="evidence" value="ECO:0007669"/>
    <property type="project" value="UniProtKB-KW"/>
</dbReference>
<keyword evidence="5" id="KW-0963">Cytoplasm</keyword>
<evidence type="ECO:0000256" key="1">
    <source>
        <dbReference type="ARBA" id="ARBA00004123"/>
    </source>
</evidence>
<dbReference type="AlphaFoldDB" id="A0AAV8XQE9"/>
<reference evidence="9" key="1">
    <citation type="journal article" date="2023" name="Insect Mol. Biol.">
        <title>Genome sequencing provides insights into the evolution of gene families encoding plant cell wall-degrading enzymes in longhorned beetles.</title>
        <authorList>
            <person name="Shin N.R."/>
            <person name="Okamura Y."/>
            <person name="Kirsch R."/>
            <person name="Pauchet Y."/>
        </authorList>
    </citation>
    <scope>NUCLEOTIDE SEQUENCE</scope>
    <source>
        <strain evidence="9">AMC_N1</strain>
    </source>
</reference>
<dbReference type="InterPro" id="IPR029063">
    <property type="entry name" value="SAM-dependent_MTases_sf"/>
</dbReference>
<evidence type="ECO:0000256" key="3">
    <source>
        <dbReference type="ARBA" id="ARBA00011914"/>
    </source>
</evidence>
<dbReference type="GO" id="GO:0018025">
    <property type="term" value="F:calmodulin-lysine N-methyltransferase activity"/>
    <property type="evidence" value="ECO:0007669"/>
    <property type="project" value="UniProtKB-EC"/>
</dbReference>
<evidence type="ECO:0000256" key="6">
    <source>
        <dbReference type="ARBA" id="ARBA00022603"/>
    </source>
</evidence>
<protein>
    <recommendedName>
        <fullName evidence="4">Calmodulin-lysine N-methyltransferase</fullName>
        <ecNumber evidence="3">2.1.1.60</ecNumber>
    </recommendedName>
</protein>
<dbReference type="InterPro" id="IPR025800">
    <property type="entry name" value="CaM-Lys-N-MeTrfase"/>
</dbReference>
<evidence type="ECO:0000256" key="4">
    <source>
        <dbReference type="ARBA" id="ARBA00020594"/>
    </source>
</evidence>
<name>A0AAV8XQE9_9CUCU</name>